<dbReference type="InterPro" id="IPR006139">
    <property type="entry name" value="D-isomer_2_OHA_DH_cat_dom"/>
</dbReference>
<sequence>MSYKVLLPQPILPEGYEYLRQHGYEIVDGRGFTEQDIIEDIRDCDAMIVRTAKITRNILNAAPKLKILARHGAGYDGIDLDAARENKVLVVTAGGANSISVAELAIFYMLYCSRNFKAVLNHYIEDYRYAKMGIPKTELSGKTLGLIGVGNIGVLVAKKAFYGFDMKVIAYDPFFKGEAPEYLQIVSERDDIFKNSDYVSVHVPAAKDTIHSISDREFELMKDTAYLINTARGSIVDEPALIRALEAEKIAGAGLDVLEKEPLDPENPLLKMENVLTAPHIGGATKEAAARASVSCAEAIDDFFSGRTPKFVIPEMRDMI</sequence>
<dbReference type="SUPFAM" id="SSF51735">
    <property type="entry name" value="NAD(P)-binding Rossmann-fold domains"/>
    <property type="match status" value="1"/>
</dbReference>
<dbReference type="PANTHER" id="PTHR42789:SF1">
    <property type="entry name" value="D-ISOMER SPECIFIC 2-HYDROXYACID DEHYDROGENASE FAMILY PROTEIN (AFU_ORTHOLOGUE AFUA_6G10090)"/>
    <property type="match status" value="1"/>
</dbReference>
<dbReference type="Proteomes" id="UP001203136">
    <property type="component" value="Unassembled WGS sequence"/>
</dbReference>
<evidence type="ECO:0000256" key="2">
    <source>
        <dbReference type="ARBA" id="ARBA00023002"/>
    </source>
</evidence>
<dbReference type="FunFam" id="3.40.50.720:FF:000203">
    <property type="entry name" value="D-3-phosphoglycerate dehydrogenase (SerA)"/>
    <property type="match status" value="1"/>
</dbReference>
<evidence type="ECO:0000259" key="6">
    <source>
        <dbReference type="Pfam" id="PF02826"/>
    </source>
</evidence>
<feature type="domain" description="D-isomer specific 2-hydroxyacid dehydrogenase catalytic" evidence="5">
    <location>
        <begin position="6"/>
        <end position="313"/>
    </location>
</feature>
<dbReference type="Pfam" id="PF00389">
    <property type="entry name" value="2-Hacid_dh"/>
    <property type="match status" value="1"/>
</dbReference>
<dbReference type="Pfam" id="PF02826">
    <property type="entry name" value="2-Hacid_dh_C"/>
    <property type="match status" value="1"/>
</dbReference>
<name>A0AAW5F0D3_CLOSY</name>
<dbReference type="PROSITE" id="PS00671">
    <property type="entry name" value="D_2_HYDROXYACID_DH_3"/>
    <property type="match status" value="1"/>
</dbReference>
<protein>
    <submittedName>
        <fullName evidence="7">Hydroxyacid dehydrogenase</fullName>
    </submittedName>
</protein>
<proteinExistence type="inferred from homology"/>
<dbReference type="InterPro" id="IPR029753">
    <property type="entry name" value="D-isomer_DH_CS"/>
</dbReference>
<feature type="domain" description="D-isomer specific 2-hydroxyacid dehydrogenase NAD-binding" evidence="6">
    <location>
        <begin position="107"/>
        <end position="282"/>
    </location>
</feature>
<dbReference type="SUPFAM" id="SSF52283">
    <property type="entry name" value="Formate/glycerate dehydrogenase catalytic domain-like"/>
    <property type="match status" value="1"/>
</dbReference>
<reference evidence="7" key="1">
    <citation type="journal article" date="2022" name="Cell Host Microbe">
        <title>Colonization of the live biotherapeutic product VE303 and modulation of the microbiota and metabolites in healthy volunteers.</title>
        <authorList>
            <person name="Dsouza M."/>
            <person name="Menon R."/>
            <person name="Crossette E."/>
            <person name="Bhattarai S.K."/>
            <person name="Schneider J."/>
            <person name="Kim Y.G."/>
            <person name="Reddy S."/>
            <person name="Caballero S."/>
            <person name="Felix C."/>
            <person name="Cornacchione L."/>
            <person name="Hendrickson J."/>
            <person name="Watson A.R."/>
            <person name="Minot S.S."/>
            <person name="Greenfield N."/>
            <person name="Schopf L."/>
            <person name="Szabady R."/>
            <person name="Patarroyo J."/>
            <person name="Smith W."/>
            <person name="Harrison P."/>
            <person name="Kuijper E.J."/>
            <person name="Kelly C.P."/>
            <person name="Olle B."/>
            <person name="Bobilev D."/>
            <person name="Silber J.L."/>
            <person name="Bucci V."/>
            <person name="Roberts B."/>
            <person name="Faith J."/>
            <person name="Norman J.M."/>
        </authorList>
    </citation>
    <scope>NUCLEOTIDE SEQUENCE</scope>
    <source>
        <strain evidence="7">VE303-04</strain>
    </source>
</reference>
<evidence type="ECO:0000313" key="8">
    <source>
        <dbReference type="Proteomes" id="UP001203136"/>
    </source>
</evidence>
<keyword evidence="3" id="KW-0520">NAD</keyword>
<dbReference type="RefSeq" id="WP_024739022.1">
    <property type="nucleotide sequence ID" value="NZ_JAINVB010000001.1"/>
</dbReference>
<evidence type="ECO:0000313" key="7">
    <source>
        <dbReference type="EMBL" id="MCK0084432.1"/>
    </source>
</evidence>
<dbReference type="PANTHER" id="PTHR42789">
    <property type="entry name" value="D-ISOMER SPECIFIC 2-HYDROXYACID DEHYDROGENASE FAMILY PROTEIN (AFU_ORTHOLOGUE AFUA_6G10090)"/>
    <property type="match status" value="1"/>
</dbReference>
<dbReference type="InterPro" id="IPR006140">
    <property type="entry name" value="D-isomer_DH_NAD-bd"/>
</dbReference>
<comment type="similarity">
    <text evidence="1 4">Belongs to the D-isomer specific 2-hydroxyacid dehydrogenase family.</text>
</comment>
<evidence type="ECO:0000256" key="4">
    <source>
        <dbReference type="RuleBase" id="RU003719"/>
    </source>
</evidence>
<dbReference type="GO" id="GO:0016616">
    <property type="term" value="F:oxidoreductase activity, acting on the CH-OH group of donors, NAD or NADP as acceptor"/>
    <property type="evidence" value="ECO:0007669"/>
    <property type="project" value="InterPro"/>
</dbReference>
<dbReference type="CDD" id="cd12173">
    <property type="entry name" value="PGDH_4"/>
    <property type="match status" value="1"/>
</dbReference>
<evidence type="ECO:0000256" key="3">
    <source>
        <dbReference type="ARBA" id="ARBA00023027"/>
    </source>
</evidence>
<dbReference type="InterPro" id="IPR050857">
    <property type="entry name" value="D-2-hydroxyacid_DH"/>
</dbReference>
<dbReference type="AlphaFoldDB" id="A0AAW5F0D3"/>
<dbReference type="Gene3D" id="3.40.50.720">
    <property type="entry name" value="NAD(P)-binding Rossmann-like Domain"/>
    <property type="match status" value="2"/>
</dbReference>
<evidence type="ECO:0000256" key="1">
    <source>
        <dbReference type="ARBA" id="ARBA00005854"/>
    </source>
</evidence>
<dbReference type="EMBL" id="JAINVB010000001">
    <property type="protein sequence ID" value="MCK0084432.1"/>
    <property type="molecule type" value="Genomic_DNA"/>
</dbReference>
<accession>A0AAW5F0D3</accession>
<evidence type="ECO:0000259" key="5">
    <source>
        <dbReference type="Pfam" id="PF00389"/>
    </source>
</evidence>
<keyword evidence="2 4" id="KW-0560">Oxidoreductase</keyword>
<organism evidence="7 8">
    <name type="scientific">Clostridium symbiosum</name>
    <name type="common">Bacteroides symbiosus</name>
    <dbReference type="NCBI Taxonomy" id="1512"/>
    <lineage>
        <taxon>Bacteria</taxon>
        <taxon>Bacillati</taxon>
        <taxon>Bacillota</taxon>
        <taxon>Clostridia</taxon>
        <taxon>Lachnospirales</taxon>
        <taxon>Lachnospiraceae</taxon>
        <taxon>Otoolea</taxon>
    </lineage>
</organism>
<dbReference type="GO" id="GO:0051287">
    <property type="term" value="F:NAD binding"/>
    <property type="evidence" value="ECO:0007669"/>
    <property type="project" value="InterPro"/>
</dbReference>
<dbReference type="InterPro" id="IPR036291">
    <property type="entry name" value="NAD(P)-bd_dom_sf"/>
</dbReference>
<comment type="caution">
    <text evidence="7">The sequence shown here is derived from an EMBL/GenBank/DDBJ whole genome shotgun (WGS) entry which is preliminary data.</text>
</comment>
<gene>
    <name evidence="7" type="ORF">K5I21_00785</name>
</gene>